<dbReference type="EMBL" id="BMUB01000010">
    <property type="protein sequence ID" value="GGU86434.1"/>
    <property type="molecule type" value="Genomic_DNA"/>
</dbReference>
<sequence>MVPDGEPAVGEAAAEEEEVELLHPASASASAVTTATAPGASSRPCAALGPVGRGPAGSGRLCSFVRLTWLPPIRHHAEGAGMRARETLSAFHLFVRIAVPTRPNPVARIRTPRIAP</sequence>
<reference evidence="2" key="2">
    <citation type="submission" date="2020-09" db="EMBL/GenBank/DDBJ databases">
        <authorList>
            <person name="Sun Q."/>
            <person name="Ohkuma M."/>
        </authorList>
    </citation>
    <scope>NUCLEOTIDE SEQUENCE</scope>
    <source>
        <strain evidence="2">JCM 4434</strain>
    </source>
</reference>
<reference evidence="2" key="1">
    <citation type="journal article" date="2014" name="Int. J. Syst. Evol. Microbiol.">
        <title>Complete genome sequence of Corynebacterium casei LMG S-19264T (=DSM 44701T), isolated from a smear-ripened cheese.</title>
        <authorList>
            <consortium name="US DOE Joint Genome Institute (JGI-PGF)"/>
            <person name="Walter F."/>
            <person name="Albersmeier A."/>
            <person name="Kalinowski J."/>
            <person name="Ruckert C."/>
        </authorList>
    </citation>
    <scope>NUCLEOTIDE SEQUENCE</scope>
    <source>
        <strain evidence="2">JCM 4434</strain>
    </source>
</reference>
<comment type="caution">
    <text evidence="2">The sequence shown here is derived from an EMBL/GenBank/DDBJ whole genome shotgun (WGS) entry which is preliminary data.</text>
</comment>
<gene>
    <name evidence="2" type="ORF">GCM10010502_43290</name>
</gene>
<evidence type="ECO:0000313" key="3">
    <source>
        <dbReference type="Proteomes" id="UP000610124"/>
    </source>
</evidence>
<feature type="compositionally biased region" description="Low complexity" evidence="1">
    <location>
        <begin position="1"/>
        <end position="12"/>
    </location>
</feature>
<proteinExistence type="predicted"/>
<accession>A0A8H9HSX9</accession>
<dbReference type="Proteomes" id="UP000610124">
    <property type="component" value="Unassembled WGS sequence"/>
</dbReference>
<organism evidence="2 3">
    <name type="scientific">Kitasatospora aureofaciens</name>
    <name type="common">Streptomyces aureofaciens</name>
    <dbReference type="NCBI Taxonomy" id="1894"/>
    <lineage>
        <taxon>Bacteria</taxon>
        <taxon>Bacillati</taxon>
        <taxon>Actinomycetota</taxon>
        <taxon>Actinomycetes</taxon>
        <taxon>Kitasatosporales</taxon>
        <taxon>Streptomycetaceae</taxon>
        <taxon>Kitasatospora</taxon>
    </lineage>
</organism>
<protein>
    <submittedName>
        <fullName evidence="2">Uncharacterized protein</fullName>
    </submittedName>
</protein>
<evidence type="ECO:0000313" key="2">
    <source>
        <dbReference type="EMBL" id="GGU86434.1"/>
    </source>
</evidence>
<feature type="compositionally biased region" description="Low complexity" evidence="1">
    <location>
        <begin position="22"/>
        <end position="42"/>
    </location>
</feature>
<feature type="region of interest" description="Disordered" evidence="1">
    <location>
        <begin position="1"/>
        <end position="55"/>
    </location>
</feature>
<name>A0A8H9HSX9_KITAU</name>
<evidence type="ECO:0000256" key="1">
    <source>
        <dbReference type="SAM" id="MobiDB-lite"/>
    </source>
</evidence>
<dbReference type="AlphaFoldDB" id="A0A8H9HSX9"/>